<keyword evidence="2" id="KW-1185">Reference proteome</keyword>
<accession>A0ABT3H4A9</accession>
<gene>
    <name evidence="1" type="ORF">OKW52_20445</name>
</gene>
<evidence type="ECO:0000313" key="2">
    <source>
        <dbReference type="Proteomes" id="UP001208938"/>
    </source>
</evidence>
<organism evidence="1 2">
    <name type="scientific">Pararhodobacter zhoushanensis</name>
    <dbReference type="NCBI Taxonomy" id="2479545"/>
    <lineage>
        <taxon>Bacteria</taxon>
        <taxon>Pseudomonadati</taxon>
        <taxon>Pseudomonadota</taxon>
        <taxon>Alphaproteobacteria</taxon>
        <taxon>Rhodobacterales</taxon>
        <taxon>Paracoccaceae</taxon>
        <taxon>Pararhodobacter</taxon>
    </lineage>
</organism>
<dbReference type="RefSeq" id="WP_264507342.1">
    <property type="nucleotide sequence ID" value="NZ_JAPDFL010000001.1"/>
</dbReference>
<comment type="caution">
    <text evidence="1">The sequence shown here is derived from an EMBL/GenBank/DDBJ whole genome shotgun (WGS) entry which is preliminary data.</text>
</comment>
<reference evidence="1 2" key="1">
    <citation type="submission" date="2022-10" db="EMBL/GenBank/DDBJ databases">
        <title>Pararhodobacter sp. nov., isolated from marine algae.</title>
        <authorList>
            <person name="Choi B.J."/>
            <person name="Kim J.M."/>
            <person name="Lee J.K."/>
            <person name="Choi D.G."/>
            <person name="Jeon C.O."/>
        </authorList>
    </citation>
    <scope>NUCLEOTIDE SEQUENCE [LARGE SCALE GENOMIC DNA]</scope>
    <source>
        <strain evidence="1 2">ZQ420</strain>
    </source>
</reference>
<dbReference type="EMBL" id="JAPDFL010000001">
    <property type="protein sequence ID" value="MCW1934558.1"/>
    <property type="molecule type" value="Genomic_DNA"/>
</dbReference>
<name>A0ABT3H4A9_9RHOB</name>
<evidence type="ECO:0000313" key="1">
    <source>
        <dbReference type="EMBL" id="MCW1934558.1"/>
    </source>
</evidence>
<proteinExistence type="predicted"/>
<sequence length="48" mass="5452">MTNRIDLQTILADPAATARWISWRVKLHEARHQNAARFVFCSTQGAAQ</sequence>
<protein>
    <submittedName>
        <fullName evidence="1">Uncharacterized protein</fullName>
    </submittedName>
</protein>
<dbReference type="Proteomes" id="UP001208938">
    <property type="component" value="Unassembled WGS sequence"/>
</dbReference>